<evidence type="ECO:0000313" key="2">
    <source>
        <dbReference type="RefSeq" id="XP_071920290.1"/>
    </source>
</evidence>
<evidence type="ECO:0000313" key="1">
    <source>
        <dbReference type="Proteomes" id="UP001652660"/>
    </source>
</evidence>
<sequence length="208" mass="22905">MNACPATTALPSTFYARVKRKSGGSSFPSTRCTYTKRRYLISLATGSVVVETTPSQQETYSNSVVRRLILLRHADSSWENRSLRGISDSRRTRETLNIMRKEVRGFLEAEVHFLSSFYSVAAMDGQTAEHLRQAISEYSTDEILTVMCMGHNKGWEEAASTFSGVSVELKTCNAALLEAAGKTWEEAFALAGIGGWKLHGIVKPDAGL</sequence>
<protein>
    <submittedName>
        <fullName evidence="2">Uncharacterized protein At3g52155, chloroplastic isoform X2</fullName>
    </submittedName>
</protein>
<keyword evidence="1" id="KW-1185">Reference proteome</keyword>
<dbReference type="InterPro" id="IPR029033">
    <property type="entry name" value="His_PPase_superfam"/>
</dbReference>
<proteinExistence type="predicted"/>
<dbReference type="Proteomes" id="UP001652660">
    <property type="component" value="Chromosome 9c"/>
</dbReference>
<dbReference type="Gene3D" id="3.40.50.1240">
    <property type="entry name" value="Phosphoglycerate mutase-like"/>
    <property type="match status" value="1"/>
</dbReference>
<accession>A0ABM4VL83</accession>
<organism evidence="1 2">
    <name type="scientific">Coffea arabica</name>
    <name type="common">Arabian coffee</name>
    <dbReference type="NCBI Taxonomy" id="13443"/>
    <lineage>
        <taxon>Eukaryota</taxon>
        <taxon>Viridiplantae</taxon>
        <taxon>Streptophyta</taxon>
        <taxon>Embryophyta</taxon>
        <taxon>Tracheophyta</taxon>
        <taxon>Spermatophyta</taxon>
        <taxon>Magnoliopsida</taxon>
        <taxon>eudicotyledons</taxon>
        <taxon>Gunneridae</taxon>
        <taxon>Pentapetalae</taxon>
        <taxon>asterids</taxon>
        <taxon>lamiids</taxon>
        <taxon>Gentianales</taxon>
        <taxon>Rubiaceae</taxon>
        <taxon>Ixoroideae</taxon>
        <taxon>Gardenieae complex</taxon>
        <taxon>Bertiereae - Coffeeae clade</taxon>
        <taxon>Coffeeae</taxon>
        <taxon>Coffea</taxon>
    </lineage>
</organism>
<dbReference type="RefSeq" id="XP_071920290.1">
    <property type="nucleotide sequence ID" value="XM_072064189.1"/>
</dbReference>
<dbReference type="GeneID" id="113708921"/>
<dbReference type="PANTHER" id="PTHR47623">
    <property type="entry name" value="OS09G0287300 PROTEIN"/>
    <property type="match status" value="1"/>
</dbReference>
<dbReference type="PANTHER" id="PTHR47623:SF1">
    <property type="entry name" value="OS09G0287300 PROTEIN"/>
    <property type="match status" value="1"/>
</dbReference>
<gene>
    <name evidence="2" type="primary">LOC113708921</name>
</gene>
<reference evidence="2" key="1">
    <citation type="submission" date="2025-08" db="UniProtKB">
        <authorList>
            <consortium name="RefSeq"/>
        </authorList>
    </citation>
    <scope>IDENTIFICATION</scope>
    <source>
        <tissue evidence="2">Leaves</tissue>
    </source>
</reference>
<name>A0ABM4VL83_COFAR</name>